<name>A0A495J2K3_9SPHI</name>
<dbReference type="Proteomes" id="UP000268007">
    <property type="component" value="Unassembled WGS sequence"/>
</dbReference>
<reference evidence="1 2" key="1">
    <citation type="submission" date="2018-10" db="EMBL/GenBank/DDBJ databases">
        <title>Genomic Encyclopedia of Archaeal and Bacterial Type Strains, Phase II (KMG-II): from individual species to whole genera.</title>
        <authorList>
            <person name="Goeker M."/>
        </authorList>
    </citation>
    <scope>NUCLEOTIDE SEQUENCE [LARGE SCALE GENOMIC DNA]</scope>
    <source>
        <strain evidence="1 2">DSM 18602</strain>
    </source>
</reference>
<dbReference type="RefSeq" id="WP_121198726.1">
    <property type="nucleotide sequence ID" value="NZ_RBKU01000001.1"/>
</dbReference>
<sequence length="81" mass="9448">MIRFVDVSQAMAPGLEVEEPAFSFFDTVIDRYVDLAGEQVFDSVDDLREAHRIENGYPYKVDIERLIRLIPGDYFTQFQNK</sequence>
<protein>
    <submittedName>
        <fullName evidence="1">Uncharacterized protein</fullName>
    </submittedName>
</protein>
<accession>A0A495J2K3</accession>
<organism evidence="1 2">
    <name type="scientific">Mucilaginibacter gracilis</name>
    <dbReference type="NCBI Taxonomy" id="423350"/>
    <lineage>
        <taxon>Bacteria</taxon>
        <taxon>Pseudomonadati</taxon>
        <taxon>Bacteroidota</taxon>
        <taxon>Sphingobacteriia</taxon>
        <taxon>Sphingobacteriales</taxon>
        <taxon>Sphingobacteriaceae</taxon>
        <taxon>Mucilaginibacter</taxon>
    </lineage>
</organism>
<evidence type="ECO:0000313" key="1">
    <source>
        <dbReference type="EMBL" id="RKR83205.1"/>
    </source>
</evidence>
<proteinExistence type="predicted"/>
<dbReference type="AlphaFoldDB" id="A0A495J2K3"/>
<dbReference type="EMBL" id="RBKU01000001">
    <property type="protein sequence ID" value="RKR83205.1"/>
    <property type="molecule type" value="Genomic_DNA"/>
</dbReference>
<gene>
    <name evidence="1" type="ORF">BDD43_3407</name>
</gene>
<keyword evidence="2" id="KW-1185">Reference proteome</keyword>
<evidence type="ECO:0000313" key="2">
    <source>
        <dbReference type="Proteomes" id="UP000268007"/>
    </source>
</evidence>
<comment type="caution">
    <text evidence="1">The sequence shown here is derived from an EMBL/GenBank/DDBJ whole genome shotgun (WGS) entry which is preliminary data.</text>
</comment>
<dbReference type="OrthoDB" id="9879383at2"/>